<comment type="caution">
    <text evidence="3">The sequence shown here is derived from an EMBL/GenBank/DDBJ whole genome shotgun (WGS) entry which is preliminary data.</text>
</comment>
<feature type="transmembrane region" description="Helical" evidence="1">
    <location>
        <begin position="254"/>
        <end position="282"/>
    </location>
</feature>
<feature type="transmembrane region" description="Helical" evidence="1">
    <location>
        <begin position="224"/>
        <end position="242"/>
    </location>
</feature>
<keyword evidence="1" id="KW-0472">Membrane</keyword>
<proteinExistence type="predicted"/>
<feature type="chain" id="PRO_5046185036" evidence="2">
    <location>
        <begin position="27"/>
        <end position="377"/>
    </location>
</feature>
<dbReference type="CDD" id="cd22189">
    <property type="entry name" value="PGAP4-like_fungal"/>
    <property type="match status" value="1"/>
</dbReference>
<evidence type="ECO:0000313" key="4">
    <source>
        <dbReference type="Proteomes" id="UP001447188"/>
    </source>
</evidence>
<dbReference type="PANTHER" id="PTHR31410:SF1">
    <property type="entry name" value="POST-GPI ATTACHMENT TO PROTEINS FACTOR 4"/>
    <property type="match status" value="1"/>
</dbReference>
<keyword evidence="1" id="KW-1133">Transmembrane helix</keyword>
<keyword evidence="4" id="KW-1185">Reference proteome</keyword>
<reference evidence="3 4" key="1">
    <citation type="submission" date="2024-02" db="EMBL/GenBank/DDBJ databases">
        <title>Discinaceae phylogenomics.</title>
        <authorList>
            <person name="Dirks A.C."/>
            <person name="James T.Y."/>
        </authorList>
    </citation>
    <scope>NUCLEOTIDE SEQUENCE [LARGE SCALE GENOMIC DNA]</scope>
    <source>
        <strain evidence="3 4">ACD0624</strain>
    </source>
</reference>
<gene>
    <name evidence="3" type="ORF">Q9L58_007299</name>
</gene>
<evidence type="ECO:0000313" key="3">
    <source>
        <dbReference type="EMBL" id="KAL0633816.1"/>
    </source>
</evidence>
<keyword evidence="2" id="KW-0732">Signal</keyword>
<protein>
    <submittedName>
        <fullName evidence="3">Uncharacterized protein</fullName>
    </submittedName>
</protein>
<name>A0ABR3GCW2_9PEZI</name>
<keyword evidence="1" id="KW-0812">Transmembrane</keyword>
<sequence length="377" mass="42141">MQPLRVFLGFLAGFSLAILYCHHAYSRDPTSYFFNPDSSYTPVYSHQREEQALSFITQNSLPTTLPAVVVPPKLCIGILTVHRHGKQHFPAAIGSLLQGLTPTERAQIHLIAFFADPTPSQHESYDAPWIPTLIDQVLVRSNDSDLHEGGDYPHLLQNYRHLLQTCYDTNTSYVAIIEDDVIASSTWFQRTMQAVDHLDQSWLYVRLFYSETFLGWNSEEWGDYSVSIAKAMAVVLAVLLVVRKVMSLRRSGGAGVGVMSVWTIAVVMSVCMPLILVLYFLAGRLSMQPLPHGLVRMDNYGCCSQGLVYPHDKVPLVVHDLGMTGLLPDQRVEVLADRTGLARWALVPSVLQHVGRVGSSGKPRKTWNFQFEVEGGQ</sequence>
<evidence type="ECO:0000256" key="1">
    <source>
        <dbReference type="SAM" id="Phobius"/>
    </source>
</evidence>
<dbReference type="Proteomes" id="UP001447188">
    <property type="component" value="Unassembled WGS sequence"/>
</dbReference>
<accession>A0ABR3GCW2</accession>
<dbReference type="InterPro" id="IPR029675">
    <property type="entry name" value="PGAP4"/>
</dbReference>
<evidence type="ECO:0000256" key="2">
    <source>
        <dbReference type="SAM" id="SignalP"/>
    </source>
</evidence>
<dbReference type="EMBL" id="JBBBZM010000113">
    <property type="protein sequence ID" value="KAL0633816.1"/>
    <property type="molecule type" value="Genomic_DNA"/>
</dbReference>
<dbReference type="PANTHER" id="PTHR31410">
    <property type="entry name" value="TRANSMEMBRANE PROTEIN 246"/>
    <property type="match status" value="1"/>
</dbReference>
<organism evidence="3 4">
    <name type="scientific">Discina gigas</name>
    <dbReference type="NCBI Taxonomy" id="1032678"/>
    <lineage>
        <taxon>Eukaryota</taxon>
        <taxon>Fungi</taxon>
        <taxon>Dikarya</taxon>
        <taxon>Ascomycota</taxon>
        <taxon>Pezizomycotina</taxon>
        <taxon>Pezizomycetes</taxon>
        <taxon>Pezizales</taxon>
        <taxon>Discinaceae</taxon>
        <taxon>Discina</taxon>
    </lineage>
</organism>
<feature type="signal peptide" evidence="2">
    <location>
        <begin position="1"/>
        <end position="26"/>
    </location>
</feature>